<dbReference type="Pfam" id="PF13739">
    <property type="entry name" value="PdaC"/>
    <property type="match status" value="1"/>
</dbReference>
<feature type="domain" description="Deacetylase PdaC" evidence="3">
    <location>
        <begin position="94"/>
        <end position="164"/>
    </location>
</feature>
<evidence type="ECO:0000259" key="2">
    <source>
        <dbReference type="Pfam" id="PF11738"/>
    </source>
</evidence>
<dbReference type="EMBL" id="CP114976">
    <property type="protein sequence ID" value="WBE25812.1"/>
    <property type="molecule type" value="Genomic_DNA"/>
</dbReference>
<evidence type="ECO:0000259" key="3">
    <source>
        <dbReference type="Pfam" id="PF13739"/>
    </source>
</evidence>
<evidence type="ECO:0000256" key="1">
    <source>
        <dbReference type="SAM" id="SignalP"/>
    </source>
</evidence>
<dbReference type="InterPro" id="IPR037126">
    <property type="entry name" value="PdaC/RsiV-like_sf"/>
</dbReference>
<feature type="signal peptide" evidence="1">
    <location>
        <begin position="1"/>
        <end position="23"/>
    </location>
</feature>
<dbReference type="InterPro" id="IPR025303">
    <property type="entry name" value="PdaC"/>
</dbReference>
<evidence type="ECO:0000313" key="4">
    <source>
        <dbReference type="EMBL" id="WBE25812.1"/>
    </source>
</evidence>
<dbReference type="Gene3D" id="3.90.640.20">
    <property type="entry name" value="Heat-shock cognate protein, ATPase"/>
    <property type="match status" value="1"/>
</dbReference>
<dbReference type="Proteomes" id="UP001212189">
    <property type="component" value="Chromosome"/>
</dbReference>
<dbReference type="AlphaFoldDB" id="A0AAF0ALF2"/>
<dbReference type="InterPro" id="IPR021729">
    <property type="entry name" value="DUF3298"/>
</dbReference>
<dbReference type="RefSeq" id="WP_269818754.1">
    <property type="nucleotide sequence ID" value="NZ_CP114976.1"/>
</dbReference>
<gene>
    <name evidence="4" type="ORF">O6P33_02920</name>
</gene>
<sequence length="274" mass="31245">MQGFKLFVTRAILLGGLSLGAFANSALQAEQRTPLIVPQLLNLVKHKQCFDQAAEEYCADLQIEFEATGVPWLDLALLAKLDMQQDAGQQAPSSIAEQLQRIEQQADAWLSESYADIQEARAAPEPYFIAYDYRDSLRFIAQRNQLASFKQFFYAYSGGAHGMHHTSYALYDLDTRQQLLLPDLLQRFAETKLLEKLRELYLEDYPDYAQSWLSGSLAEQTETLLTDNFVFDEQGLTFSYAPYVLGPYSEGEIRLTLYYSQLQDILKPEYLLGN</sequence>
<proteinExistence type="predicted"/>
<dbReference type="KEGG" id="dce:O6P33_02920"/>
<keyword evidence="1" id="KW-0732">Signal</keyword>
<name>A0AAF0ALF2_9GAMM</name>
<organism evidence="4 5">
    <name type="scientific">Denitrificimonas caeni</name>
    <dbReference type="NCBI Taxonomy" id="521720"/>
    <lineage>
        <taxon>Bacteria</taxon>
        <taxon>Pseudomonadati</taxon>
        <taxon>Pseudomonadota</taxon>
        <taxon>Gammaproteobacteria</taxon>
        <taxon>Pseudomonadales</taxon>
        <taxon>Pseudomonadaceae</taxon>
        <taxon>Denitrificimonas</taxon>
    </lineage>
</organism>
<reference evidence="4 5" key="1">
    <citation type="submission" date="2022-12" db="EMBL/GenBank/DDBJ databases">
        <title>Coexistence and Characterization of a Novel Tigecycline Resistance gene tet(X) variant and blaNDM-1 in a Pseudomonas caeni Isolate of Chicken Origin.</title>
        <authorList>
            <person name="Lu X."/>
            <person name="Zhang L."/>
            <person name="Li R."/>
            <person name="Wang Z."/>
        </authorList>
    </citation>
    <scope>NUCLEOTIDE SEQUENCE [LARGE SCALE GENOMIC DNA]</scope>
    <source>
        <strain evidence="4 5">CE14</strain>
    </source>
</reference>
<dbReference type="Gene3D" id="3.30.565.40">
    <property type="entry name" value="Fervidobacterium nodosum Rt17-B1 like"/>
    <property type="match status" value="1"/>
</dbReference>
<feature type="chain" id="PRO_5042090800" evidence="1">
    <location>
        <begin position="24"/>
        <end position="274"/>
    </location>
</feature>
<accession>A0AAF0ALF2</accession>
<feature type="domain" description="DUF3298" evidence="2">
    <location>
        <begin position="216"/>
        <end position="260"/>
    </location>
</feature>
<dbReference type="Pfam" id="PF11738">
    <property type="entry name" value="DUF3298"/>
    <property type="match status" value="1"/>
</dbReference>
<keyword evidence="5" id="KW-1185">Reference proteome</keyword>
<evidence type="ECO:0000313" key="5">
    <source>
        <dbReference type="Proteomes" id="UP001212189"/>
    </source>
</evidence>
<protein>
    <submittedName>
        <fullName evidence="4">DUF4163 domain-containing protein</fullName>
    </submittedName>
</protein>